<dbReference type="Gene3D" id="3.40.630.30">
    <property type="match status" value="1"/>
</dbReference>
<keyword evidence="6" id="KW-1185">Reference proteome</keyword>
<organism evidence="5 6">
    <name type="scientific">Sphagnum troendelagicum</name>
    <dbReference type="NCBI Taxonomy" id="128251"/>
    <lineage>
        <taxon>Eukaryota</taxon>
        <taxon>Viridiplantae</taxon>
        <taxon>Streptophyta</taxon>
        <taxon>Embryophyta</taxon>
        <taxon>Bryophyta</taxon>
        <taxon>Sphagnophytina</taxon>
        <taxon>Sphagnopsida</taxon>
        <taxon>Sphagnales</taxon>
        <taxon>Sphagnaceae</taxon>
        <taxon>Sphagnum</taxon>
    </lineage>
</organism>
<evidence type="ECO:0000313" key="6">
    <source>
        <dbReference type="Proteomes" id="UP001497512"/>
    </source>
</evidence>
<dbReference type="PROSITE" id="PS51186">
    <property type="entry name" value="GNAT"/>
    <property type="match status" value="1"/>
</dbReference>
<evidence type="ECO:0000256" key="3">
    <source>
        <dbReference type="ARBA" id="ARBA00023315"/>
    </source>
</evidence>
<reference evidence="5" key="1">
    <citation type="submission" date="2024-02" db="EMBL/GenBank/DDBJ databases">
        <authorList>
            <consortium name="ELIXIR-Norway"/>
            <consortium name="Elixir Norway"/>
        </authorList>
    </citation>
    <scope>NUCLEOTIDE SEQUENCE</scope>
</reference>
<dbReference type="EMBL" id="OZ019901">
    <property type="protein sequence ID" value="CAK9237004.1"/>
    <property type="molecule type" value="Genomic_DNA"/>
</dbReference>
<dbReference type="InterPro" id="IPR039135">
    <property type="entry name" value="NAT9-like"/>
</dbReference>
<keyword evidence="2" id="KW-0808">Transferase</keyword>
<protein>
    <recommendedName>
        <fullName evidence="4">N-acetyltransferase domain-containing protein</fullName>
    </recommendedName>
</protein>
<dbReference type="InterPro" id="IPR000182">
    <property type="entry name" value="GNAT_dom"/>
</dbReference>
<sequence>MVAEKECRVEGEKLILVPYEEAHVELYHAWMQDPGLLEATGSEPLSLAQEYAMQRSWAADPFKYTFIVLDRRRMHGDYVPGAPHEEAMAGDVNLFLNNPEELSTAEIEIMIAESHSRGKGLGKEAVNLMMVFGCQQLGITKFVAKIGESNEASLHLFRSLGFQDVSHSPIFQQVTLEAVPSSKHLQMVLDIIPQPRVKLNETKLEVANTTLTEDRTS</sequence>
<dbReference type="Pfam" id="PF13302">
    <property type="entry name" value="Acetyltransf_3"/>
    <property type="match status" value="1"/>
</dbReference>
<evidence type="ECO:0000313" key="5">
    <source>
        <dbReference type="EMBL" id="CAK9237004.1"/>
    </source>
</evidence>
<keyword evidence="3" id="KW-0012">Acyltransferase</keyword>
<name>A0ABP0V498_9BRYO</name>
<feature type="domain" description="N-acetyltransferase" evidence="4">
    <location>
        <begin position="34"/>
        <end position="186"/>
    </location>
</feature>
<dbReference type="SUPFAM" id="SSF55729">
    <property type="entry name" value="Acyl-CoA N-acyltransferases (Nat)"/>
    <property type="match status" value="1"/>
</dbReference>
<evidence type="ECO:0000256" key="1">
    <source>
        <dbReference type="ARBA" id="ARBA00009342"/>
    </source>
</evidence>
<comment type="similarity">
    <text evidence="1">Belongs to the acetyltransferase family. GNAT subfamily.</text>
</comment>
<evidence type="ECO:0000256" key="2">
    <source>
        <dbReference type="ARBA" id="ARBA00022679"/>
    </source>
</evidence>
<accession>A0ABP0V498</accession>
<evidence type="ECO:0000259" key="4">
    <source>
        <dbReference type="PROSITE" id="PS51186"/>
    </source>
</evidence>
<proteinExistence type="inferred from homology"/>
<dbReference type="PANTHER" id="PTHR13256">
    <property type="entry name" value="N-ACETYLTRANSFERASE 9"/>
    <property type="match status" value="1"/>
</dbReference>
<dbReference type="PANTHER" id="PTHR13256:SF16">
    <property type="entry name" value="ALPHA_BETA-TUBULIN-N-ACETYLTRANSFERASE 9"/>
    <property type="match status" value="1"/>
</dbReference>
<dbReference type="Proteomes" id="UP001497512">
    <property type="component" value="Chromosome 9"/>
</dbReference>
<gene>
    <name evidence="5" type="ORF">CSSPTR1EN2_LOCUS23404</name>
</gene>
<dbReference type="InterPro" id="IPR016181">
    <property type="entry name" value="Acyl_CoA_acyltransferase"/>
</dbReference>